<dbReference type="PANTHER" id="PTHR41913">
    <property type="entry name" value="DUF1684 DOMAIN-CONTAINING PROTEIN"/>
    <property type="match status" value="1"/>
</dbReference>
<accession>A0ABS1Q139</accession>
<protein>
    <submittedName>
        <fullName evidence="1">DUF1684 domain-containing protein</fullName>
    </submittedName>
</protein>
<dbReference type="EMBL" id="JAERRG010000023">
    <property type="protein sequence ID" value="MBL1118393.1"/>
    <property type="molecule type" value="Genomic_DNA"/>
</dbReference>
<evidence type="ECO:0000313" key="2">
    <source>
        <dbReference type="Proteomes" id="UP000621510"/>
    </source>
</evidence>
<name>A0ABS1Q139_9ACTN</name>
<dbReference type="InterPro" id="IPR012467">
    <property type="entry name" value="DUF1684"/>
</dbReference>
<dbReference type="Proteomes" id="UP000621510">
    <property type="component" value="Unassembled WGS sequence"/>
</dbReference>
<sequence length="281" mass="30031">MTTPQTPSNRQTADAVNGVPADYEAWRQGRWEEIAGANGKANVVANAKINDPGPHTFPRIPGEWRTTESGALTVTVKAADGVLIGGAAVDGTVEVPSGSSFRFPHHMVGFAGGADGSYGLVVMDQGRVERTGLSGIDTFPYDPAWVFGGQYRAAPEGRRIEVPRLTVPRGTEAILAPVDLVVTIGGTEYVLAVLQEFPGHRLVIFTDETNGDQTPEIGRWLVLPLLEPGSTLTVDFNQAALSYHHLNPEVFVCPLAPPGNHLPMRIEVGERALIHATTNPS</sequence>
<dbReference type="Pfam" id="PF07920">
    <property type="entry name" value="DUF1684"/>
    <property type="match status" value="1"/>
</dbReference>
<comment type="caution">
    <text evidence="1">The sequence shown here is derived from an EMBL/GenBank/DDBJ whole genome shotgun (WGS) entry which is preliminary data.</text>
</comment>
<keyword evidence="2" id="KW-1185">Reference proteome</keyword>
<organism evidence="1 2">
    <name type="scientific">Streptomyces endocoffeicus</name>
    <dbReference type="NCBI Taxonomy" id="2898945"/>
    <lineage>
        <taxon>Bacteria</taxon>
        <taxon>Bacillati</taxon>
        <taxon>Actinomycetota</taxon>
        <taxon>Actinomycetes</taxon>
        <taxon>Kitasatosporales</taxon>
        <taxon>Streptomycetaceae</taxon>
        <taxon>Streptomyces</taxon>
    </lineage>
</organism>
<dbReference type="RefSeq" id="WP_201856219.1">
    <property type="nucleotide sequence ID" value="NZ_JAERRG010000023.1"/>
</dbReference>
<gene>
    <name evidence="1" type="ORF">JK364_39415</name>
</gene>
<proteinExistence type="predicted"/>
<dbReference type="PANTHER" id="PTHR41913:SF1">
    <property type="entry name" value="DUF1684 DOMAIN-CONTAINING PROTEIN"/>
    <property type="match status" value="1"/>
</dbReference>
<reference evidence="1 2" key="1">
    <citation type="submission" date="2021-01" db="EMBL/GenBank/DDBJ databases">
        <title>WGS of actinomycetes isolated from Thailand.</title>
        <authorList>
            <person name="Thawai C."/>
        </authorList>
    </citation>
    <scope>NUCLEOTIDE SEQUENCE [LARGE SCALE GENOMIC DNA]</scope>
    <source>
        <strain evidence="1 2">CA3R110</strain>
    </source>
</reference>
<evidence type="ECO:0000313" key="1">
    <source>
        <dbReference type="EMBL" id="MBL1118393.1"/>
    </source>
</evidence>